<accession>A0ABD1WEL1</accession>
<dbReference type="EC" id="2.7.12.2" evidence="6"/>
<evidence type="ECO:0000313" key="11">
    <source>
        <dbReference type="EMBL" id="KAL2548119.1"/>
    </source>
</evidence>
<evidence type="ECO:0000256" key="6">
    <source>
        <dbReference type="ARBA" id="ARBA00038999"/>
    </source>
</evidence>
<evidence type="ECO:0000256" key="5">
    <source>
        <dbReference type="ARBA" id="ARBA00038035"/>
    </source>
</evidence>
<dbReference type="Gene3D" id="1.10.510.10">
    <property type="entry name" value="Transferase(Phosphotransferase) domain 1"/>
    <property type="match status" value="1"/>
</dbReference>
<evidence type="ECO:0000256" key="3">
    <source>
        <dbReference type="ARBA" id="ARBA00022777"/>
    </source>
</evidence>
<dbReference type="EMBL" id="JBFOLJ010000003">
    <property type="protein sequence ID" value="KAL2548119.1"/>
    <property type="molecule type" value="Genomic_DNA"/>
</dbReference>
<reference evidence="12" key="1">
    <citation type="submission" date="2024-07" db="EMBL/GenBank/DDBJ databases">
        <title>Two chromosome-level genome assemblies of Korean endemic species Abeliophyllum distichum and Forsythia ovata (Oleaceae).</title>
        <authorList>
            <person name="Jang H."/>
        </authorList>
    </citation>
    <scope>NUCLEOTIDE SEQUENCE [LARGE SCALE GENOMIC DNA]</scope>
</reference>
<protein>
    <recommendedName>
        <fullName evidence="6">mitogen-activated protein kinase kinase</fullName>
        <ecNumber evidence="6">2.7.12.2</ecNumber>
    </recommendedName>
</protein>
<dbReference type="PANTHER" id="PTHR48013">
    <property type="entry name" value="DUAL SPECIFICITY MITOGEN-ACTIVATED PROTEIN KINASE KINASE 5-RELATED"/>
    <property type="match status" value="1"/>
</dbReference>
<dbReference type="PANTHER" id="PTHR48013:SF9">
    <property type="entry name" value="DUAL SPECIFICITY MITOGEN-ACTIVATED PROTEIN KINASE KINASE 5"/>
    <property type="match status" value="1"/>
</dbReference>
<keyword evidence="3" id="KW-0418">Kinase</keyword>
<evidence type="ECO:0000256" key="7">
    <source>
        <dbReference type="ARBA" id="ARBA00049014"/>
    </source>
</evidence>
<dbReference type="Proteomes" id="UP001604277">
    <property type="component" value="Unassembled WGS sequence"/>
</dbReference>
<keyword evidence="1" id="KW-0808">Transferase</keyword>
<name>A0ABD1WEL1_9LAMI</name>
<evidence type="ECO:0000256" key="2">
    <source>
        <dbReference type="ARBA" id="ARBA00022741"/>
    </source>
</evidence>
<keyword evidence="12" id="KW-1185">Reference proteome</keyword>
<gene>
    <name evidence="11" type="ORF">Fot_09649</name>
</gene>
<comment type="catalytic activity">
    <reaction evidence="8">
        <text>L-threonyl-[protein] + ATP = O-phospho-L-threonyl-[protein] + ADP + H(+)</text>
        <dbReference type="Rhea" id="RHEA:46608"/>
        <dbReference type="Rhea" id="RHEA-COMP:11060"/>
        <dbReference type="Rhea" id="RHEA-COMP:11605"/>
        <dbReference type="ChEBI" id="CHEBI:15378"/>
        <dbReference type="ChEBI" id="CHEBI:30013"/>
        <dbReference type="ChEBI" id="CHEBI:30616"/>
        <dbReference type="ChEBI" id="CHEBI:61977"/>
        <dbReference type="ChEBI" id="CHEBI:456216"/>
        <dbReference type="EC" id="2.7.12.2"/>
    </reaction>
</comment>
<dbReference type="Pfam" id="PF00069">
    <property type="entry name" value="Pkinase"/>
    <property type="match status" value="1"/>
</dbReference>
<feature type="domain" description="Protein kinase" evidence="10">
    <location>
        <begin position="1"/>
        <end position="134"/>
    </location>
</feature>
<organism evidence="11 12">
    <name type="scientific">Forsythia ovata</name>
    <dbReference type="NCBI Taxonomy" id="205694"/>
    <lineage>
        <taxon>Eukaryota</taxon>
        <taxon>Viridiplantae</taxon>
        <taxon>Streptophyta</taxon>
        <taxon>Embryophyta</taxon>
        <taxon>Tracheophyta</taxon>
        <taxon>Spermatophyta</taxon>
        <taxon>Magnoliopsida</taxon>
        <taxon>eudicotyledons</taxon>
        <taxon>Gunneridae</taxon>
        <taxon>Pentapetalae</taxon>
        <taxon>asterids</taxon>
        <taxon>lamiids</taxon>
        <taxon>Lamiales</taxon>
        <taxon>Oleaceae</taxon>
        <taxon>Forsythieae</taxon>
        <taxon>Forsythia</taxon>
    </lineage>
</organism>
<dbReference type="InterPro" id="IPR000719">
    <property type="entry name" value="Prot_kinase_dom"/>
</dbReference>
<dbReference type="InterPro" id="IPR011009">
    <property type="entry name" value="Kinase-like_dom_sf"/>
</dbReference>
<evidence type="ECO:0000313" key="12">
    <source>
        <dbReference type="Proteomes" id="UP001604277"/>
    </source>
</evidence>
<evidence type="ECO:0000256" key="9">
    <source>
        <dbReference type="ARBA" id="ARBA00051693"/>
    </source>
</evidence>
<evidence type="ECO:0000259" key="10">
    <source>
        <dbReference type="PROSITE" id="PS50011"/>
    </source>
</evidence>
<keyword evidence="2" id="KW-0547">Nucleotide-binding</keyword>
<comment type="catalytic activity">
    <reaction evidence="9">
        <text>L-tyrosyl-[protein] + ATP = O-phospho-L-tyrosyl-[protein] + ADP + H(+)</text>
        <dbReference type="Rhea" id="RHEA:10596"/>
        <dbReference type="Rhea" id="RHEA-COMP:10136"/>
        <dbReference type="Rhea" id="RHEA-COMP:20101"/>
        <dbReference type="ChEBI" id="CHEBI:15378"/>
        <dbReference type="ChEBI" id="CHEBI:30616"/>
        <dbReference type="ChEBI" id="CHEBI:46858"/>
        <dbReference type="ChEBI" id="CHEBI:61978"/>
        <dbReference type="ChEBI" id="CHEBI:456216"/>
        <dbReference type="EC" id="2.7.12.2"/>
    </reaction>
</comment>
<proteinExistence type="inferred from homology"/>
<dbReference type="GO" id="GO:0004708">
    <property type="term" value="F:MAP kinase kinase activity"/>
    <property type="evidence" value="ECO:0007669"/>
    <property type="project" value="UniProtKB-EC"/>
</dbReference>
<evidence type="ECO:0000256" key="8">
    <source>
        <dbReference type="ARBA" id="ARBA00049299"/>
    </source>
</evidence>
<dbReference type="AlphaFoldDB" id="A0ABD1WEL1"/>
<sequence>MSTRWAGLYNPSVGLGWVVLDSLKKKLVRRNEVCFGSARLAHSEAKKVKGPLPEGFFDDKDVDLRARGITPVKPDGRCQKNQGLEYLQSHGTIHRDLKPSNILVNTKMEVKFCDFSDSKIMHGTLDPYNSYVDT</sequence>
<comment type="similarity">
    <text evidence="5">Belongs to the protein kinase superfamily. STE Ser/Thr protein kinase family. MAP kinase kinase subfamily.</text>
</comment>
<keyword evidence="4" id="KW-0067">ATP-binding</keyword>
<dbReference type="GO" id="GO:0005524">
    <property type="term" value="F:ATP binding"/>
    <property type="evidence" value="ECO:0007669"/>
    <property type="project" value="UniProtKB-KW"/>
</dbReference>
<comment type="catalytic activity">
    <reaction evidence="7">
        <text>L-seryl-[protein] + ATP = O-phospho-L-seryl-[protein] + ADP + H(+)</text>
        <dbReference type="Rhea" id="RHEA:17989"/>
        <dbReference type="Rhea" id="RHEA-COMP:9863"/>
        <dbReference type="Rhea" id="RHEA-COMP:11604"/>
        <dbReference type="ChEBI" id="CHEBI:15378"/>
        <dbReference type="ChEBI" id="CHEBI:29999"/>
        <dbReference type="ChEBI" id="CHEBI:30616"/>
        <dbReference type="ChEBI" id="CHEBI:83421"/>
        <dbReference type="ChEBI" id="CHEBI:456216"/>
        <dbReference type="EC" id="2.7.12.2"/>
    </reaction>
</comment>
<dbReference type="PROSITE" id="PS50011">
    <property type="entry name" value="PROTEIN_KINASE_DOM"/>
    <property type="match status" value="1"/>
</dbReference>
<evidence type="ECO:0000256" key="4">
    <source>
        <dbReference type="ARBA" id="ARBA00022840"/>
    </source>
</evidence>
<comment type="caution">
    <text evidence="11">The sequence shown here is derived from an EMBL/GenBank/DDBJ whole genome shotgun (WGS) entry which is preliminary data.</text>
</comment>
<dbReference type="SUPFAM" id="SSF56112">
    <property type="entry name" value="Protein kinase-like (PK-like)"/>
    <property type="match status" value="1"/>
</dbReference>
<evidence type="ECO:0000256" key="1">
    <source>
        <dbReference type="ARBA" id="ARBA00022679"/>
    </source>
</evidence>